<proteinExistence type="predicted"/>
<feature type="non-terminal residue" evidence="1">
    <location>
        <position position="1"/>
    </location>
</feature>
<name>A0ABN7W8D3_GIGMA</name>
<keyword evidence="2" id="KW-1185">Reference proteome</keyword>
<evidence type="ECO:0000313" key="2">
    <source>
        <dbReference type="Proteomes" id="UP000789901"/>
    </source>
</evidence>
<dbReference type="EMBL" id="CAJVQB010034235">
    <property type="protein sequence ID" value="CAG8820883.1"/>
    <property type="molecule type" value="Genomic_DNA"/>
</dbReference>
<sequence length="393" mass="45422">DNLRLETGEWTNSKESEVDNFINTPQNAKNSIPIEDDERLEVLNDFGSGSTLKKRASEAFDYICSLLQMDALRVEDTWVTNAKENFLMLLTSNEDKKSMWKNIENKLEKIQIEKLGYDHPLCSGILDDSLEPFTALSKEDKNVFKASSRKFLIQHDKTLKDICKKFVLGKTEKNHDDEYGDALYGEFLDRPKKLEELTHKFLEALNWVWESPKWKSYRSNKLLINEGSFVCEILLPLLNIATTDLPVNADIWGIWGDEASTASTERKNSKKRARRTDFTVVLTLKGYRIETGYLETGRPHFLQAKQERDHRKLNRLAKDSIDSIRRLPKTKRAFRSMAIKMMEVFTINVASDILEVRCIYKKSGIYRSCLLERAKIPLSITTSEDALEDIYSL</sequence>
<gene>
    <name evidence="1" type="ORF">GMARGA_LOCUS27687</name>
</gene>
<accession>A0ABN7W8D3</accession>
<comment type="caution">
    <text evidence="1">The sequence shown here is derived from an EMBL/GenBank/DDBJ whole genome shotgun (WGS) entry which is preliminary data.</text>
</comment>
<reference evidence="1 2" key="1">
    <citation type="submission" date="2021-06" db="EMBL/GenBank/DDBJ databases">
        <authorList>
            <person name="Kallberg Y."/>
            <person name="Tangrot J."/>
            <person name="Rosling A."/>
        </authorList>
    </citation>
    <scope>NUCLEOTIDE SEQUENCE [LARGE SCALE GENOMIC DNA]</scope>
    <source>
        <strain evidence="1 2">120-4 pot B 10/14</strain>
    </source>
</reference>
<feature type="non-terminal residue" evidence="1">
    <location>
        <position position="393"/>
    </location>
</feature>
<organism evidence="1 2">
    <name type="scientific">Gigaspora margarita</name>
    <dbReference type="NCBI Taxonomy" id="4874"/>
    <lineage>
        <taxon>Eukaryota</taxon>
        <taxon>Fungi</taxon>
        <taxon>Fungi incertae sedis</taxon>
        <taxon>Mucoromycota</taxon>
        <taxon>Glomeromycotina</taxon>
        <taxon>Glomeromycetes</taxon>
        <taxon>Diversisporales</taxon>
        <taxon>Gigasporaceae</taxon>
        <taxon>Gigaspora</taxon>
    </lineage>
</organism>
<protein>
    <submittedName>
        <fullName evidence="1">23056_t:CDS:1</fullName>
    </submittedName>
</protein>
<dbReference type="Proteomes" id="UP000789901">
    <property type="component" value="Unassembled WGS sequence"/>
</dbReference>
<evidence type="ECO:0000313" key="1">
    <source>
        <dbReference type="EMBL" id="CAG8820883.1"/>
    </source>
</evidence>